<evidence type="ECO:0000256" key="4">
    <source>
        <dbReference type="ARBA" id="ARBA00012949"/>
    </source>
</evidence>
<dbReference type="AlphaFoldDB" id="Q3KSX4"/>
<organism evidence="14">
    <name type="scientific">Margaritifera hembeli</name>
    <dbReference type="NCBI Taxonomy" id="202944"/>
    <lineage>
        <taxon>Eukaryota</taxon>
        <taxon>Metazoa</taxon>
        <taxon>Spiralia</taxon>
        <taxon>Lophotrochozoa</taxon>
        <taxon>Mollusca</taxon>
        <taxon>Bivalvia</taxon>
        <taxon>Autobranchia</taxon>
        <taxon>Heteroconchia</taxon>
        <taxon>Palaeoheterodonta</taxon>
        <taxon>Unionida</taxon>
        <taxon>Unionoidea</taxon>
        <taxon>Margaritiferidae</taxon>
        <taxon>Margaritifera</taxon>
    </lineage>
</organism>
<dbReference type="SMR" id="Q3KSX4"/>
<evidence type="ECO:0000256" key="5">
    <source>
        <dbReference type="ARBA" id="ARBA00022448"/>
    </source>
</evidence>
<evidence type="ECO:0000256" key="2">
    <source>
        <dbReference type="ARBA" id="ARBA00004370"/>
    </source>
</evidence>
<evidence type="ECO:0000256" key="3">
    <source>
        <dbReference type="ARBA" id="ARBA00007866"/>
    </source>
</evidence>
<accession>Q3KSX4</accession>
<keyword evidence="10" id="KW-0472">Membrane</keyword>
<evidence type="ECO:0000259" key="13">
    <source>
        <dbReference type="PROSITE" id="PS50857"/>
    </source>
</evidence>
<name>Q3KSX4_9BIVA</name>
<geneLocation type="mitochondrion" evidence="14"/>
<dbReference type="GO" id="GO:0004129">
    <property type="term" value="F:cytochrome-c oxidase activity"/>
    <property type="evidence" value="ECO:0007669"/>
    <property type="project" value="UniProtKB-EC"/>
</dbReference>
<keyword evidence="9" id="KW-0186">Copper</keyword>
<comment type="cofactor">
    <cofactor evidence="1">
        <name>Cu cation</name>
        <dbReference type="ChEBI" id="CHEBI:23378"/>
    </cofactor>
</comment>
<evidence type="ECO:0000256" key="6">
    <source>
        <dbReference type="ARBA" id="ARBA00022723"/>
    </source>
</evidence>
<dbReference type="InterPro" id="IPR002429">
    <property type="entry name" value="CcO_II-like_C"/>
</dbReference>
<proteinExistence type="inferred from homology"/>
<dbReference type="PANTHER" id="PTHR22888">
    <property type="entry name" value="CYTOCHROME C OXIDASE, SUBUNIT II"/>
    <property type="match status" value="1"/>
</dbReference>
<comment type="similarity">
    <text evidence="3">Belongs to the cytochrome c oxidase subunit 2 family.</text>
</comment>
<dbReference type="Pfam" id="PF00116">
    <property type="entry name" value="COX2"/>
    <property type="match status" value="1"/>
</dbReference>
<evidence type="ECO:0000256" key="9">
    <source>
        <dbReference type="ARBA" id="ARBA00023008"/>
    </source>
</evidence>
<evidence type="ECO:0000256" key="8">
    <source>
        <dbReference type="ARBA" id="ARBA00022982"/>
    </source>
</evidence>
<dbReference type="Gene3D" id="2.60.40.420">
    <property type="entry name" value="Cupredoxins - blue copper proteins"/>
    <property type="match status" value="1"/>
</dbReference>
<dbReference type="InterPro" id="IPR045187">
    <property type="entry name" value="CcO_II"/>
</dbReference>
<evidence type="ECO:0000256" key="12">
    <source>
        <dbReference type="ARBA" id="ARBA00049512"/>
    </source>
</evidence>
<dbReference type="PRINTS" id="PR01166">
    <property type="entry name" value="CYCOXIDASEII"/>
</dbReference>
<dbReference type="GO" id="GO:0005507">
    <property type="term" value="F:copper ion binding"/>
    <property type="evidence" value="ECO:0007669"/>
    <property type="project" value="InterPro"/>
</dbReference>
<dbReference type="EMBL" id="AY951929">
    <property type="protein sequence ID" value="AAY24997.1"/>
    <property type="molecule type" value="Genomic_DNA"/>
</dbReference>
<feature type="non-terminal residue" evidence="14">
    <location>
        <position position="1"/>
    </location>
</feature>
<dbReference type="GO" id="GO:0042773">
    <property type="term" value="P:ATP synthesis coupled electron transport"/>
    <property type="evidence" value="ECO:0007669"/>
    <property type="project" value="TreeGrafter"/>
</dbReference>
<dbReference type="PANTHER" id="PTHR22888:SF9">
    <property type="entry name" value="CYTOCHROME C OXIDASE SUBUNIT 2"/>
    <property type="match status" value="1"/>
</dbReference>
<evidence type="ECO:0000256" key="11">
    <source>
        <dbReference type="ARBA" id="ARBA00031389"/>
    </source>
</evidence>
<dbReference type="InterPro" id="IPR001505">
    <property type="entry name" value="Copper_CuA"/>
</dbReference>
<keyword evidence="14" id="KW-0496">Mitochondrion</keyword>
<dbReference type="EC" id="7.1.1.9" evidence="4"/>
<comment type="subcellular location">
    <subcellularLocation>
        <location evidence="2">Membrane</location>
    </subcellularLocation>
</comment>
<keyword evidence="5" id="KW-0813">Transport</keyword>
<dbReference type="SUPFAM" id="SSF49503">
    <property type="entry name" value="Cupredoxins"/>
    <property type="match status" value="1"/>
</dbReference>
<comment type="catalytic activity">
    <reaction evidence="12">
        <text>4 Fe(II)-[cytochrome c] + O2 + 8 H(+)(in) = 4 Fe(III)-[cytochrome c] + 2 H2O + 4 H(+)(out)</text>
        <dbReference type="Rhea" id="RHEA:11436"/>
        <dbReference type="Rhea" id="RHEA-COMP:10350"/>
        <dbReference type="Rhea" id="RHEA-COMP:14399"/>
        <dbReference type="ChEBI" id="CHEBI:15377"/>
        <dbReference type="ChEBI" id="CHEBI:15378"/>
        <dbReference type="ChEBI" id="CHEBI:15379"/>
        <dbReference type="ChEBI" id="CHEBI:29033"/>
        <dbReference type="ChEBI" id="CHEBI:29034"/>
        <dbReference type="EC" id="7.1.1.9"/>
    </reaction>
    <physiologicalReaction direction="left-to-right" evidence="12">
        <dbReference type="Rhea" id="RHEA:11437"/>
    </physiologicalReaction>
</comment>
<dbReference type="PROSITE" id="PS00078">
    <property type="entry name" value="COX2"/>
    <property type="match status" value="1"/>
</dbReference>
<dbReference type="GO" id="GO:0016020">
    <property type="term" value="C:membrane"/>
    <property type="evidence" value="ECO:0007669"/>
    <property type="project" value="UniProtKB-SubCell"/>
</dbReference>
<evidence type="ECO:0000313" key="14">
    <source>
        <dbReference type="EMBL" id="AAY24997.1"/>
    </source>
</evidence>
<evidence type="ECO:0000256" key="10">
    <source>
        <dbReference type="ARBA" id="ARBA00023136"/>
    </source>
</evidence>
<evidence type="ECO:0000256" key="7">
    <source>
        <dbReference type="ARBA" id="ARBA00022842"/>
    </source>
</evidence>
<evidence type="ECO:0000256" key="1">
    <source>
        <dbReference type="ARBA" id="ARBA00001935"/>
    </source>
</evidence>
<keyword evidence="6" id="KW-0479">Metal-binding</keyword>
<sequence>GGYRLLDVDNRFVVPYTVPMRVLVSSSDVVHSWAIPSAGVKVDGVAGRVNQVGLSFFGPGVVYGQCSELCGVNHSFMPVCGEVVSCEAYALWLLPKNCPVGSTLWGNCCDWGYMLLCGLGRGVKWCGGLYWGWWKFFGYYFMVMPVKWTVDSTVVVVTGSVHTCCDFFDWGLWFLKSPSAACNHAAIKIDGWIESLFMTVVVTPIEITWNAFGTIGSVIGKAGRGLIQLIESAISELSGPDETHTKRAVCEEVRVWMVRFYRVMASRFRGD</sequence>
<keyword evidence="8" id="KW-0249">Electron transport</keyword>
<protein>
    <recommendedName>
        <fullName evidence="4">cytochrome-c oxidase</fullName>
        <ecNumber evidence="4">7.1.1.9</ecNumber>
    </recommendedName>
    <alternativeName>
        <fullName evidence="11">Cytochrome c oxidase polypeptide II</fullName>
    </alternativeName>
</protein>
<keyword evidence="7" id="KW-0460">Magnesium</keyword>
<dbReference type="PROSITE" id="PS50857">
    <property type="entry name" value="COX2_CUA"/>
    <property type="match status" value="1"/>
</dbReference>
<dbReference type="InterPro" id="IPR008972">
    <property type="entry name" value="Cupredoxin"/>
</dbReference>
<gene>
    <name evidence="14" type="primary">COII</name>
</gene>
<reference evidence="14" key="1">
    <citation type="journal article" date="2005" name="J. Mol. Evol.">
        <title>Evolution of a unique mitotype-specific protein-coding extension of the cytochrome c oxidase II gene in freshwater mussels (Bivalvia: Unionoida).</title>
        <authorList>
            <person name="Curole J.P."/>
            <person name="Kocher T.D."/>
        </authorList>
    </citation>
    <scope>NUCLEOTIDE SEQUENCE</scope>
    <source>
        <tissue evidence="14">Gonad</tissue>
    </source>
</reference>
<feature type="domain" description="Cytochrome oxidase subunit II copper A binding" evidence="13">
    <location>
        <begin position="1"/>
        <end position="95"/>
    </location>
</feature>